<keyword evidence="2" id="KW-1185">Reference proteome</keyword>
<comment type="caution">
    <text evidence="1">The sequence shown here is derived from an EMBL/GenBank/DDBJ whole genome shotgun (WGS) entry which is preliminary data.</text>
</comment>
<dbReference type="AlphaFoldDB" id="A0A8H5SSD1"/>
<evidence type="ECO:0000313" key="2">
    <source>
        <dbReference type="Proteomes" id="UP000567885"/>
    </source>
</evidence>
<name>A0A8H5SSD1_FUSHE</name>
<protein>
    <recommendedName>
        <fullName evidence="3">F-box domain-containing protein</fullName>
    </recommendedName>
</protein>
<gene>
    <name evidence="1" type="ORF">FHETE_9574</name>
</gene>
<accession>A0A8H5SSD1</accession>
<evidence type="ECO:0000313" key="1">
    <source>
        <dbReference type="EMBL" id="KAF5659079.1"/>
    </source>
</evidence>
<evidence type="ECO:0008006" key="3">
    <source>
        <dbReference type="Google" id="ProtNLM"/>
    </source>
</evidence>
<dbReference type="SUPFAM" id="SSF52047">
    <property type="entry name" value="RNI-like"/>
    <property type="match status" value="1"/>
</dbReference>
<dbReference type="OrthoDB" id="2520703at2759"/>
<dbReference type="EMBL" id="JAAGWQ010000224">
    <property type="protein sequence ID" value="KAF5659079.1"/>
    <property type="molecule type" value="Genomic_DNA"/>
</dbReference>
<reference evidence="1 2" key="1">
    <citation type="submission" date="2020-05" db="EMBL/GenBank/DDBJ databases">
        <title>Identification and distribution of gene clusters putatively required for synthesis of sphingolipid metabolism inhibitors in phylogenetically diverse species of the filamentous fungus Fusarium.</title>
        <authorList>
            <person name="Kim H.-S."/>
            <person name="Busman M."/>
            <person name="Brown D.W."/>
            <person name="Divon H."/>
            <person name="Uhlig S."/>
            <person name="Proctor R.H."/>
        </authorList>
    </citation>
    <scope>NUCLEOTIDE SEQUENCE [LARGE SCALE GENOMIC DNA]</scope>
    <source>
        <strain evidence="1 2">NRRL 20693</strain>
    </source>
</reference>
<proteinExistence type="predicted"/>
<sequence>MGFQDLPTEILYQIFELFCQHCAEKHLATPRHDTWHTVQEIKVSRRCLINLSVTCTRWGHVAQNVLHHHFGFLETTYEQHIGFCRTISQNQELGQQLRVAKLRRIATFLNATLVENWITEPLTKYSEFISYPGSVFDMDFLTWEDYIAPLILLQTPNLEHADIHGYFDWALFSDFNIRNVVQARALPRNLKTLSVGRQTKMRYSEPEPVVQICDAKNIMTIVFSAFEHLQMLTVSNPHIHLLFTPPPFQNLRSLRLFNAHIREQDKLQILIDAAISLEEFVFWEKDQIEIAPLGRLTPRGVFEALTSRKETLKRVVLRMNATPVPFQDSRELVHPTHLADLSQLTNLEELRMNMGMLCNGPELSRRHLMLSDKALIGVFPPSLRTLCIDIAVLEFSCFGSALRAYAMSTCNEQPDQQRLEQLIVHTTSVMPGSHEWLNTVAPSERCLKAMRDVMAGEWEENSQLIVTQEQLQWHSCTERGTKSILPAFSGLDS</sequence>
<organism evidence="1 2">
    <name type="scientific">Fusarium heterosporum</name>
    <dbReference type="NCBI Taxonomy" id="42747"/>
    <lineage>
        <taxon>Eukaryota</taxon>
        <taxon>Fungi</taxon>
        <taxon>Dikarya</taxon>
        <taxon>Ascomycota</taxon>
        <taxon>Pezizomycotina</taxon>
        <taxon>Sordariomycetes</taxon>
        <taxon>Hypocreomycetidae</taxon>
        <taxon>Hypocreales</taxon>
        <taxon>Nectriaceae</taxon>
        <taxon>Fusarium</taxon>
        <taxon>Fusarium heterosporum species complex</taxon>
    </lineage>
</organism>
<dbReference type="Proteomes" id="UP000567885">
    <property type="component" value="Unassembled WGS sequence"/>
</dbReference>